<evidence type="ECO:0000313" key="2">
    <source>
        <dbReference type="Proteomes" id="UP000499080"/>
    </source>
</evidence>
<dbReference type="AlphaFoldDB" id="A0A4Y2J3H7"/>
<accession>A0A4Y2J3H7</accession>
<reference evidence="1 2" key="1">
    <citation type="journal article" date="2019" name="Sci. Rep.">
        <title>Orb-weaving spider Araneus ventricosus genome elucidates the spidroin gene catalogue.</title>
        <authorList>
            <person name="Kono N."/>
            <person name="Nakamura H."/>
            <person name="Ohtoshi R."/>
            <person name="Moran D.A.P."/>
            <person name="Shinohara A."/>
            <person name="Yoshida Y."/>
            <person name="Fujiwara M."/>
            <person name="Mori M."/>
            <person name="Tomita M."/>
            <person name="Arakawa K."/>
        </authorList>
    </citation>
    <scope>NUCLEOTIDE SEQUENCE [LARGE SCALE GENOMIC DNA]</scope>
</reference>
<dbReference type="OrthoDB" id="6434393at2759"/>
<name>A0A4Y2J3H7_ARAVE</name>
<organism evidence="1 2">
    <name type="scientific">Araneus ventricosus</name>
    <name type="common">Orbweaver spider</name>
    <name type="synonym">Epeira ventricosa</name>
    <dbReference type="NCBI Taxonomy" id="182803"/>
    <lineage>
        <taxon>Eukaryota</taxon>
        <taxon>Metazoa</taxon>
        <taxon>Ecdysozoa</taxon>
        <taxon>Arthropoda</taxon>
        <taxon>Chelicerata</taxon>
        <taxon>Arachnida</taxon>
        <taxon>Araneae</taxon>
        <taxon>Araneomorphae</taxon>
        <taxon>Entelegynae</taxon>
        <taxon>Araneoidea</taxon>
        <taxon>Araneidae</taxon>
        <taxon>Araneus</taxon>
    </lineage>
</organism>
<dbReference type="Gene3D" id="3.30.420.10">
    <property type="entry name" value="Ribonuclease H-like superfamily/Ribonuclease H"/>
    <property type="match status" value="1"/>
</dbReference>
<dbReference type="Proteomes" id="UP000499080">
    <property type="component" value="Unassembled WGS sequence"/>
</dbReference>
<proteinExistence type="predicted"/>
<dbReference type="EMBL" id="BGPR01003184">
    <property type="protein sequence ID" value="GBM84761.1"/>
    <property type="molecule type" value="Genomic_DNA"/>
</dbReference>
<evidence type="ECO:0008006" key="3">
    <source>
        <dbReference type="Google" id="ProtNLM"/>
    </source>
</evidence>
<dbReference type="InterPro" id="IPR036397">
    <property type="entry name" value="RNaseH_sf"/>
</dbReference>
<gene>
    <name evidence="1" type="ORF">AVEN_249897_1</name>
</gene>
<dbReference type="GO" id="GO:0003676">
    <property type="term" value="F:nucleic acid binding"/>
    <property type="evidence" value="ECO:0007669"/>
    <property type="project" value="InterPro"/>
</dbReference>
<sequence>MVLCVNGTENLKTGKPTFMMKRDKDASLTQQKILFNKFLATSGAVKMSDHPPYSPDIATSDFHFFLELKNWLEGQSFQKRKSFKASLKPISHHWRQGASKRGLGNLVY</sequence>
<protein>
    <recommendedName>
        <fullName evidence="3">Histone-lysine N-methyltransferase SETMAR</fullName>
    </recommendedName>
</protein>
<comment type="caution">
    <text evidence="1">The sequence shown here is derived from an EMBL/GenBank/DDBJ whole genome shotgun (WGS) entry which is preliminary data.</text>
</comment>
<evidence type="ECO:0000313" key="1">
    <source>
        <dbReference type="EMBL" id="GBM84761.1"/>
    </source>
</evidence>
<keyword evidence="2" id="KW-1185">Reference proteome</keyword>